<dbReference type="RefSeq" id="WP_066177696.1">
    <property type="nucleotide sequence ID" value="NZ_LQZT01000012.1"/>
</dbReference>
<dbReference type="EMBL" id="LQZT01000012">
    <property type="protein sequence ID" value="OCW57612.1"/>
    <property type="molecule type" value="Genomic_DNA"/>
</dbReference>
<proteinExistence type="predicted"/>
<dbReference type="InterPro" id="IPR029024">
    <property type="entry name" value="TerB-like"/>
</dbReference>
<evidence type="ECO:0000313" key="2">
    <source>
        <dbReference type="EMBL" id="OCW57612.1"/>
    </source>
</evidence>
<evidence type="ECO:0000259" key="1">
    <source>
        <dbReference type="Pfam" id="PF05099"/>
    </source>
</evidence>
<dbReference type="OrthoDB" id="8114393at2"/>
<feature type="domain" description="Co-chaperone DjlA N-terminal" evidence="1">
    <location>
        <begin position="43"/>
        <end position="145"/>
    </location>
</feature>
<evidence type="ECO:0000313" key="3">
    <source>
        <dbReference type="Proteomes" id="UP000094795"/>
    </source>
</evidence>
<dbReference type="InterPro" id="IPR007791">
    <property type="entry name" value="DjlA_N"/>
</dbReference>
<dbReference type="Proteomes" id="UP000094795">
    <property type="component" value="Unassembled WGS sequence"/>
</dbReference>
<dbReference type="SUPFAM" id="SSF158682">
    <property type="entry name" value="TerB-like"/>
    <property type="match status" value="1"/>
</dbReference>
<dbReference type="Pfam" id="PF05099">
    <property type="entry name" value="TerB"/>
    <property type="match status" value="1"/>
</dbReference>
<dbReference type="Gene3D" id="1.10.3680.10">
    <property type="entry name" value="TerB-like"/>
    <property type="match status" value="1"/>
</dbReference>
<gene>
    <name evidence="2" type="ORF">AWJ14_01990</name>
</gene>
<comment type="caution">
    <text evidence="2">The sequence shown here is derived from an EMBL/GenBank/DDBJ whole genome shotgun (WGS) entry which is preliminary data.</text>
</comment>
<organism evidence="2 3">
    <name type="scientific">Hoeflea olei</name>
    <dbReference type="NCBI Taxonomy" id="1480615"/>
    <lineage>
        <taxon>Bacteria</taxon>
        <taxon>Pseudomonadati</taxon>
        <taxon>Pseudomonadota</taxon>
        <taxon>Alphaproteobacteria</taxon>
        <taxon>Hyphomicrobiales</taxon>
        <taxon>Rhizobiaceae</taxon>
        <taxon>Hoeflea</taxon>
    </lineage>
</organism>
<accession>A0A1C1YVQ1</accession>
<dbReference type="AlphaFoldDB" id="A0A1C1YVQ1"/>
<dbReference type="CDD" id="cd07177">
    <property type="entry name" value="terB_like"/>
    <property type="match status" value="1"/>
</dbReference>
<sequence length="145" mass="16048">MTNPPRDDTPHETHSLGERVRAFLDRASSVNKVAHDPVLTAELLLLVRMSFADKSVEPEEADAFAAICTRMLGLNGEELGDILKYLNDFGYETTDAQAAGMLASLDPERKRAILDHMALVARADGEIDPRERRLLEATARRLGFS</sequence>
<name>A0A1C1YVQ1_9HYPH</name>
<reference evidence="2 3" key="1">
    <citation type="submission" date="2015-12" db="EMBL/GenBank/DDBJ databases">
        <authorList>
            <person name="Shamseldin A."/>
            <person name="Moawad H."/>
            <person name="Abd El-Rahim W.M."/>
            <person name="Sadowsky M.J."/>
        </authorList>
    </citation>
    <scope>NUCLEOTIDE SEQUENCE [LARGE SCALE GENOMIC DNA]</scope>
    <source>
        <strain evidence="2 3">JC234</strain>
    </source>
</reference>
<protein>
    <recommendedName>
        <fullName evidence="1">Co-chaperone DjlA N-terminal domain-containing protein</fullName>
    </recommendedName>
</protein>
<dbReference type="STRING" id="1480615.AWJ14_01990"/>
<keyword evidence="3" id="KW-1185">Reference proteome</keyword>